<dbReference type="EMBL" id="BPLR01018840">
    <property type="protein sequence ID" value="GIZ02663.1"/>
    <property type="molecule type" value="Genomic_DNA"/>
</dbReference>
<organism evidence="1 2">
    <name type="scientific">Caerostris extrusa</name>
    <name type="common">Bark spider</name>
    <name type="synonym">Caerostris bankana</name>
    <dbReference type="NCBI Taxonomy" id="172846"/>
    <lineage>
        <taxon>Eukaryota</taxon>
        <taxon>Metazoa</taxon>
        <taxon>Ecdysozoa</taxon>
        <taxon>Arthropoda</taxon>
        <taxon>Chelicerata</taxon>
        <taxon>Arachnida</taxon>
        <taxon>Araneae</taxon>
        <taxon>Araneomorphae</taxon>
        <taxon>Entelegynae</taxon>
        <taxon>Araneoidea</taxon>
        <taxon>Araneidae</taxon>
        <taxon>Caerostris</taxon>
    </lineage>
</organism>
<evidence type="ECO:0000313" key="1">
    <source>
        <dbReference type="EMBL" id="GIZ02663.1"/>
    </source>
</evidence>
<proteinExistence type="predicted"/>
<accession>A0AAV4Y6L9</accession>
<dbReference type="AlphaFoldDB" id="A0AAV4Y6L9"/>
<comment type="caution">
    <text evidence="1">The sequence shown here is derived from an EMBL/GenBank/DDBJ whole genome shotgun (WGS) entry which is preliminary data.</text>
</comment>
<feature type="non-terminal residue" evidence="1">
    <location>
        <position position="18"/>
    </location>
</feature>
<sequence length="18" mass="2026">MLGSQHSHRHIRVANIGI</sequence>
<evidence type="ECO:0000313" key="2">
    <source>
        <dbReference type="Proteomes" id="UP001054945"/>
    </source>
</evidence>
<reference evidence="1 2" key="1">
    <citation type="submission" date="2021-06" db="EMBL/GenBank/DDBJ databases">
        <title>Caerostris extrusa draft genome.</title>
        <authorList>
            <person name="Kono N."/>
            <person name="Arakawa K."/>
        </authorList>
    </citation>
    <scope>NUCLEOTIDE SEQUENCE [LARGE SCALE GENOMIC DNA]</scope>
</reference>
<keyword evidence="2" id="KW-1185">Reference proteome</keyword>
<name>A0AAV4Y6L9_CAEEX</name>
<protein>
    <submittedName>
        <fullName evidence="1">Uncharacterized protein</fullName>
    </submittedName>
</protein>
<dbReference type="Proteomes" id="UP001054945">
    <property type="component" value="Unassembled WGS sequence"/>
</dbReference>
<gene>
    <name evidence="1" type="ORF">CEXT_412491</name>
</gene>